<keyword evidence="2" id="KW-0812">Transmembrane</keyword>
<dbReference type="VEuPathDB" id="VectorBase:AFAF004597"/>
<feature type="region of interest" description="Disordered" evidence="1">
    <location>
        <begin position="320"/>
        <end position="359"/>
    </location>
</feature>
<feature type="transmembrane region" description="Helical" evidence="2">
    <location>
        <begin position="765"/>
        <end position="790"/>
    </location>
</feature>
<reference evidence="4" key="1">
    <citation type="submission" date="2014-01" db="EMBL/GenBank/DDBJ databases">
        <title>The Genome Sequence of Anopheles farauti FAR1 (V2).</title>
        <authorList>
            <consortium name="The Broad Institute Genomics Platform"/>
            <person name="Neafsey D.E."/>
            <person name="Besansky N."/>
            <person name="Howell P."/>
            <person name="Walton C."/>
            <person name="Young S.K."/>
            <person name="Zeng Q."/>
            <person name="Gargeya S."/>
            <person name="Fitzgerald M."/>
            <person name="Haas B."/>
            <person name="Abouelleil A."/>
            <person name="Allen A.W."/>
            <person name="Alvarado L."/>
            <person name="Arachchi H.M."/>
            <person name="Berlin A.M."/>
            <person name="Chapman S.B."/>
            <person name="Gainer-Dewar J."/>
            <person name="Goldberg J."/>
            <person name="Griggs A."/>
            <person name="Gujja S."/>
            <person name="Hansen M."/>
            <person name="Howarth C."/>
            <person name="Imamovic A."/>
            <person name="Ireland A."/>
            <person name="Larimer J."/>
            <person name="McCowan C."/>
            <person name="Murphy C."/>
            <person name="Pearson M."/>
            <person name="Poon T.W."/>
            <person name="Priest M."/>
            <person name="Roberts A."/>
            <person name="Saif S."/>
            <person name="Shea T."/>
            <person name="Sisk P."/>
            <person name="Sykes S."/>
            <person name="Wortman J."/>
            <person name="Nusbaum C."/>
            <person name="Birren B."/>
        </authorList>
    </citation>
    <scope>NUCLEOTIDE SEQUENCE [LARGE SCALE GENOMIC DNA]</scope>
    <source>
        <strain evidence="4">FAR1</strain>
    </source>
</reference>
<feature type="region of interest" description="Disordered" evidence="1">
    <location>
        <begin position="629"/>
        <end position="673"/>
    </location>
</feature>
<dbReference type="Proteomes" id="UP000075886">
    <property type="component" value="Unassembled WGS sequence"/>
</dbReference>
<proteinExistence type="predicted"/>
<evidence type="ECO:0000313" key="4">
    <source>
        <dbReference type="Proteomes" id="UP000075886"/>
    </source>
</evidence>
<reference evidence="3" key="2">
    <citation type="submission" date="2020-05" db="UniProtKB">
        <authorList>
            <consortium name="EnsemblMetazoa"/>
        </authorList>
    </citation>
    <scope>IDENTIFICATION</scope>
    <source>
        <strain evidence="3">FAR1</strain>
    </source>
</reference>
<keyword evidence="2" id="KW-0472">Membrane</keyword>
<dbReference type="EMBL" id="AXCN02000175">
    <property type="status" value="NOT_ANNOTATED_CDS"/>
    <property type="molecule type" value="Genomic_DNA"/>
</dbReference>
<keyword evidence="4" id="KW-1185">Reference proteome</keyword>
<dbReference type="EnsemblMetazoa" id="AFAF004597-RA">
    <property type="protein sequence ID" value="AFAF004597-PA"/>
    <property type="gene ID" value="AFAF004597"/>
</dbReference>
<feature type="region of interest" description="Disordered" evidence="1">
    <location>
        <begin position="81"/>
        <end position="102"/>
    </location>
</feature>
<organism evidence="3 4">
    <name type="scientific">Anopheles farauti</name>
    <dbReference type="NCBI Taxonomy" id="69004"/>
    <lineage>
        <taxon>Eukaryota</taxon>
        <taxon>Metazoa</taxon>
        <taxon>Ecdysozoa</taxon>
        <taxon>Arthropoda</taxon>
        <taxon>Hexapoda</taxon>
        <taxon>Insecta</taxon>
        <taxon>Pterygota</taxon>
        <taxon>Neoptera</taxon>
        <taxon>Endopterygota</taxon>
        <taxon>Diptera</taxon>
        <taxon>Nematocera</taxon>
        <taxon>Culicoidea</taxon>
        <taxon>Culicidae</taxon>
        <taxon>Anophelinae</taxon>
        <taxon>Anopheles</taxon>
    </lineage>
</organism>
<dbReference type="STRING" id="69004.A0A182Q7I6"/>
<evidence type="ECO:0000313" key="3">
    <source>
        <dbReference type="EnsemblMetazoa" id="AFAF004597-PA"/>
    </source>
</evidence>
<evidence type="ECO:0000256" key="2">
    <source>
        <dbReference type="SAM" id="Phobius"/>
    </source>
</evidence>
<feature type="compositionally biased region" description="Polar residues" evidence="1">
    <location>
        <begin position="239"/>
        <end position="255"/>
    </location>
</feature>
<sequence length="943" mass="103748">MRGECGKTDSRDSLLDFHDTIERIESFTYPGGEKAKETTEGTTLDFGSENCAPITLTPEMRHHHHHQLLLLLVPPQTGSSAFLPLPHTTNRSSPDRSDRVRSLGRSLATEMIDFIAIAGFHRGIDCASSSLLALATAGLLFAVALATASETLATGVGTVSFTKLDSRNTSAPVERTNRTTPEEVAKVRPAYTRTELKVSRSLNPDAVQKLNVRSNNGRMVQIIVKKRNGMELPVGSFTVSTPGPTAKTPQPFSLPTQPPVGHRTAGSYRVAADSAPESVDIINAFLEHVNRLERPARSFHDEEHGAMKNDRRPVRIKVSDETVQESRRVPPPVLVSSDPVYMKDNGGSSGGKQGQKRGRALQEIGPDGIPVVHGIRVPDDESDKRQVWRNARVINGELVPYEKGHVPTRLENAGDIYGQLIFAKPSVGGRADGGGSRQRSIGPFTTADNFQPTGQAGQVKSFGPFSVEDNRHTGSVDAVVAAAGSRVSGNIGPFSRADNSRPGGAPNGRLVEYLRKINEEESRKQYHTQIVSRANFKEDVAAATEQQPKIQRRMLQNPGNPNYPVSQLYSTGGSHGVASPHQDQDREDTRQPVLQYAHPELGVQPAKSVPPERKPTKAMKKIMNVQEYYSKSQAHNDHSPYAIEPAMGSKDYYDPPNPPQLHHPGKLQRPPPQGYEHFKGPSTYPYNYGYIRRVKHERPFWVKITDQMREGLQSGISSVQEFTKPVLEPIVEAGQKISKNLGLVRKTDEAQDKVGVVVAPATNSIILPALGLMAGGAALGLGAVAVGRFFDMGLLRRSGNGELLPFDLDEPLDLEHKRAQVVAERGQRVRRSTAARNPFEEQGLQDVARVSTSSSRARFEQRLRETDWKNPACAKRTFCRVMLQQGADDIVLMEKKMYTMLEMMHPALATTLTDHLSEVTDAIRQNDCTRFVCQQQGHHNLRS</sequence>
<keyword evidence="2" id="KW-1133">Transmembrane helix</keyword>
<name>A0A182Q7I6_9DIPT</name>
<feature type="region of interest" description="Disordered" evidence="1">
    <location>
        <begin position="239"/>
        <end position="262"/>
    </location>
</feature>
<evidence type="ECO:0000256" key="1">
    <source>
        <dbReference type="SAM" id="MobiDB-lite"/>
    </source>
</evidence>
<protein>
    <submittedName>
        <fullName evidence="3">Uncharacterized protein</fullName>
    </submittedName>
</protein>
<feature type="compositionally biased region" description="Polar residues" evidence="1">
    <location>
        <begin position="557"/>
        <end position="572"/>
    </location>
</feature>
<accession>A0A182Q7I6</accession>
<dbReference type="AlphaFoldDB" id="A0A182Q7I6"/>
<feature type="region of interest" description="Disordered" evidence="1">
    <location>
        <begin position="554"/>
        <end position="589"/>
    </location>
</feature>